<dbReference type="PANTHER" id="PTHR47233">
    <property type="entry name" value="CHEMOTAXIS PROTEIN CHEV"/>
    <property type="match status" value="1"/>
</dbReference>
<gene>
    <name evidence="4" type="ORF">P9989_09475</name>
</gene>
<dbReference type="InterPro" id="IPR011006">
    <property type="entry name" value="CheY-like_superfamily"/>
</dbReference>
<protein>
    <submittedName>
        <fullName evidence="4">Chemotaxis protein</fullName>
    </submittedName>
</protein>
<evidence type="ECO:0000256" key="1">
    <source>
        <dbReference type="PROSITE-ProRule" id="PRU00169"/>
    </source>
</evidence>
<name>A0ABY8J6N9_9BACI</name>
<dbReference type="InterPro" id="IPR002545">
    <property type="entry name" value="CheW-lke_dom"/>
</dbReference>
<dbReference type="SUPFAM" id="SSF52172">
    <property type="entry name" value="CheY-like"/>
    <property type="match status" value="1"/>
</dbReference>
<dbReference type="PROSITE" id="PS50110">
    <property type="entry name" value="RESPONSE_REGULATORY"/>
    <property type="match status" value="1"/>
</dbReference>
<proteinExistence type="predicted"/>
<dbReference type="Gene3D" id="2.30.30.40">
    <property type="entry name" value="SH3 Domains"/>
    <property type="match status" value="1"/>
</dbReference>
<dbReference type="InterPro" id="IPR001789">
    <property type="entry name" value="Sig_transdc_resp-reg_receiver"/>
</dbReference>
<dbReference type="PANTHER" id="PTHR47233:SF3">
    <property type="entry name" value="CHEMOTAXIS PROTEIN CHEV"/>
    <property type="match status" value="1"/>
</dbReference>
<dbReference type="Pfam" id="PF00072">
    <property type="entry name" value="Response_reg"/>
    <property type="match status" value="1"/>
</dbReference>
<dbReference type="Gene3D" id="3.40.50.2300">
    <property type="match status" value="1"/>
</dbReference>
<dbReference type="InterPro" id="IPR024181">
    <property type="entry name" value="Chemotax_regulator_CheV"/>
</dbReference>
<dbReference type="PIRSF" id="PIRSF002867">
    <property type="entry name" value="CheV"/>
    <property type="match status" value="1"/>
</dbReference>
<evidence type="ECO:0000259" key="2">
    <source>
        <dbReference type="PROSITE" id="PS50110"/>
    </source>
</evidence>
<accession>A0ABY8J6N9</accession>
<evidence type="ECO:0000313" key="4">
    <source>
        <dbReference type="EMBL" id="WFT76566.1"/>
    </source>
</evidence>
<dbReference type="PROSITE" id="PS50851">
    <property type="entry name" value="CHEW"/>
    <property type="match status" value="1"/>
</dbReference>
<dbReference type="EMBL" id="CP121671">
    <property type="protein sequence ID" value="WFT76566.1"/>
    <property type="molecule type" value="Genomic_DNA"/>
</dbReference>
<organism evidence="4 5">
    <name type="scientific">Halobacillus naozhouensis</name>
    <dbReference type="NCBI Taxonomy" id="554880"/>
    <lineage>
        <taxon>Bacteria</taxon>
        <taxon>Bacillati</taxon>
        <taxon>Bacillota</taxon>
        <taxon>Bacilli</taxon>
        <taxon>Bacillales</taxon>
        <taxon>Bacillaceae</taxon>
        <taxon>Halobacillus</taxon>
    </lineage>
</organism>
<dbReference type="SMART" id="SM00448">
    <property type="entry name" value="REC"/>
    <property type="match status" value="1"/>
</dbReference>
<sequence length="301" mass="33557">MQKDQGILLESGTNELEIVEFSVAENRFGINVIKVKEILNPVPVTKIPHSHAAVEGIIDIRGEVVPVVDVAHALGFETSSNPKQDKFILAEFNQTKIVFHVHTVTQIHRISWESIEKPGTMYQGLETEITGVIKKEGDMLLLLDFEKIVADISPESSIKKADIRVLGERERSDKKILIVEDSGLLRGLLQETLEEAGYIHTTAFEDGKAAYDHLAGLAADGKTIEEEYQLVITDIEMPRMDGHHLTRRIKEDQQLQALPVVIFSSLITNDLKHKGEIAGANAQISKPEIVELIEVIDQHIK</sequence>
<dbReference type="RefSeq" id="WP_283078516.1">
    <property type="nucleotide sequence ID" value="NZ_CP121671.1"/>
</dbReference>
<keyword evidence="5" id="KW-1185">Reference proteome</keyword>
<dbReference type="SMART" id="SM00260">
    <property type="entry name" value="CheW"/>
    <property type="match status" value="1"/>
</dbReference>
<dbReference type="Proteomes" id="UP001221597">
    <property type="component" value="Chromosome"/>
</dbReference>
<evidence type="ECO:0000313" key="5">
    <source>
        <dbReference type="Proteomes" id="UP001221597"/>
    </source>
</evidence>
<feature type="domain" description="Response regulatory" evidence="2">
    <location>
        <begin position="175"/>
        <end position="301"/>
    </location>
</feature>
<keyword evidence="1" id="KW-0597">Phosphoprotein</keyword>
<evidence type="ECO:0000259" key="3">
    <source>
        <dbReference type="PROSITE" id="PS50851"/>
    </source>
</evidence>
<feature type="domain" description="CheW-like" evidence="3">
    <location>
        <begin position="15"/>
        <end position="154"/>
    </location>
</feature>
<dbReference type="Pfam" id="PF01584">
    <property type="entry name" value="CheW"/>
    <property type="match status" value="1"/>
</dbReference>
<feature type="modified residue" description="4-aspartylphosphate" evidence="1">
    <location>
        <position position="234"/>
    </location>
</feature>
<dbReference type="InterPro" id="IPR036061">
    <property type="entry name" value="CheW-like_dom_sf"/>
</dbReference>
<dbReference type="SUPFAM" id="SSF50341">
    <property type="entry name" value="CheW-like"/>
    <property type="match status" value="1"/>
</dbReference>
<dbReference type="Gene3D" id="2.40.50.180">
    <property type="entry name" value="CheA-289, Domain 4"/>
    <property type="match status" value="1"/>
</dbReference>
<reference evidence="4 5" key="1">
    <citation type="submission" date="2023-04" db="EMBL/GenBank/DDBJ databases">
        <title>Genome sequence of Halobacillus naozhouensis KACC 21980.</title>
        <authorList>
            <person name="Kim S."/>
            <person name="Heo J."/>
            <person name="Kwon S.-W."/>
        </authorList>
    </citation>
    <scope>NUCLEOTIDE SEQUENCE [LARGE SCALE GENOMIC DNA]</scope>
    <source>
        <strain evidence="4 5">KCTC 13234</strain>
    </source>
</reference>